<dbReference type="EMBL" id="JANIBL010000020">
    <property type="protein sequence ID" value="MCQ8117450.1"/>
    <property type="molecule type" value="Genomic_DNA"/>
</dbReference>
<name>A0ABT1TSH6_9GAMM</name>
<comment type="caution">
    <text evidence="1">The sequence shown here is derived from an EMBL/GenBank/DDBJ whole genome shotgun (WGS) entry which is preliminary data.</text>
</comment>
<sequence>MMVNDFLQRVKSGQPVEFQETIVVIAEHYDYQPTEFSNGLQQPVVNEAGRNEGSCKIFAFAKLHQLTVEQTLALFGDYYRQDVLGNPAGNDHQNIRNFMRDGWGGIVFKGEALQAK</sequence>
<reference evidence="1 2" key="1">
    <citation type="submission" date="2022-07" db="EMBL/GenBank/DDBJ databases">
        <title>Methylomonas rivi sp. nov., Methylomonas rosea sp. nov., Methylomonas aureus sp. nov. and Methylomonas subterranea sp. nov., four novel methanotrophs isolated from a freshwater creek and the deep terrestrial subsurface.</title>
        <authorList>
            <person name="Abin C."/>
            <person name="Sankaranarayanan K."/>
            <person name="Garner C."/>
            <person name="Sindelar R."/>
            <person name="Kotary K."/>
            <person name="Garner R."/>
            <person name="Barclay S."/>
            <person name="Lawson P."/>
            <person name="Krumholz L."/>
        </authorList>
    </citation>
    <scope>NUCLEOTIDE SEQUENCE [LARGE SCALE GENOMIC DNA]</scope>
    <source>
        <strain evidence="1 2">WSC-7</strain>
    </source>
</reference>
<dbReference type="InterPro" id="IPR014984">
    <property type="entry name" value="HopJ"/>
</dbReference>
<evidence type="ECO:0000313" key="1">
    <source>
        <dbReference type="EMBL" id="MCQ8117450.1"/>
    </source>
</evidence>
<evidence type="ECO:0000313" key="2">
    <source>
        <dbReference type="Proteomes" id="UP001524570"/>
    </source>
</evidence>
<dbReference type="RefSeq" id="WP_256606584.1">
    <property type="nucleotide sequence ID" value="NZ_JANIBL010000020.1"/>
</dbReference>
<dbReference type="Gene3D" id="3.20.160.10">
    <property type="entry name" value="vpa0580 domain like"/>
    <property type="match status" value="1"/>
</dbReference>
<protein>
    <submittedName>
        <fullName evidence="1">HopJ type III effector protein</fullName>
    </submittedName>
</protein>
<dbReference type="Pfam" id="PF08888">
    <property type="entry name" value="HopJ"/>
    <property type="match status" value="1"/>
</dbReference>
<organism evidence="1 2">
    <name type="scientific">Methylomonas rosea</name>
    <dbReference type="NCBI Taxonomy" id="2952227"/>
    <lineage>
        <taxon>Bacteria</taxon>
        <taxon>Pseudomonadati</taxon>
        <taxon>Pseudomonadota</taxon>
        <taxon>Gammaproteobacteria</taxon>
        <taxon>Methylococcales</taxon>
        <taxon>Methylococcaceae</taxon>
        <taxon>Methylomonas</taxon>
    </lineage>
</organism>
<accession>A0ABT1TSH6</accession>
<proteinExistence type="predicted"/>
<dbReference type="Proteomes" id="UP001524570">
    <property type="component" value="Unassembled WGS sequence"/>
</dbReference>
<keyword evidence="2" id="KW-1185">Reference proteome</keyword>
<gene>
    <name evidence="1" type="ORF">NP589_08430</name>
</gene>
<dbReference type="InterPro" id="IPR038604">
    <property type="entry name" value="HopJ_sf"/>
</dbReference>